<accession>A0A1I8JGV1</accession>
<feature type="region of interest" description="Disordered" evidence="6">
    <location>
        <begin position="60"/>
        <end position="139"/>
    </location>
</feature>
<evidence type="ECO:0000256" key="1">
    <source>
        <dbReference type="ARBA" id="ARBA00005805"/>
    </source>
</evidence>
<evidence type="ECO:0000313" key="7">
    <source>
        <dbReference type="Proteomes" id="UP000095280"/>
    </source>
</evidence>
<dbReference type="InterPro" id="IPR036322">
    <property type="entry name" value="WD40_repeat_dom_sf"/>
</dbReference>
<evidence type="ECO:0000256" key="2">
    <source>
        <dbReference type="ARBA" id="ARBA00016725"/>
    </source>
</evidence>
<proteinExistence type="inferred from homology"/>
<dbReference type="GO" id="GO:0060287">
    <property type="term" value="P:epithelial cilium movement involved in determination of left/right asymmetry"/>
    <property type="evidence" value="ECO:0007669"/>
    <property type="project" value="TreeGrafter"/>
</dbReference>
<evidence type="ECO:0000256" key="4">
    <source>
        <dbReference type="ARBA" id="ARBA00045182"/>
    </source>
</evidence>
<evidence type="ECO:0000256" key="3">
    <source>
        <dbReference type="ARBA" id="ARBA00023054"/>
    </source>
</evidence>
<feature type="compositionally biased region" description="Low complexity" evidence="6">
    <location>
        <begin position="2108"/>
        <end position="2150"/>
    </location>
</feature>
<evidence type="ECO:0000313" key="8">
    <source>
        <dbReference type="WBParaSite" id="maker-uti_cns_0047361-snap-gene-0.3-mRNA-1"/>
    </source>
</evidence>
<keyword evidence="3 5" id="KW-0175">Coiled coil</keyword>
<feature type="coiled-coil region" evidence="5">
    <location>
        <begin position="1737"/>
        <end position="1764"/>
    </location>
</feature>
<comment type="similarity">
    <text evidence="1">Belongs to the CCDC39 family.</text>
</comment>
<reference evidence="8" key="1">
    <citation type="submission" date="2016-11" db="UniProtKB">
        <authorList>
            <consortium name="WormBaseParasite"/>
        </authorList>
    </citation>
    <scope>IDENTIFICATION</scope>
</reference>
<protein>
    <recommendedName>
        <fullName evidence="2">Coiled-coil domain-containing protein 39</fullName>
    </recommendedName>
</protein>
<feature type="coiled-coil region" evidence="5">
    <location>
        <begin position="1846"/>
        <end position="2006"/>
    </location>
</feature>
<dbReference type="GO" id="GO:0060285">
    <property type="term" value="P:cilium-dependent cell motility"/>
    <property type="evidence" value="ECO:0007669"/>
    <property type="project" value="TreeGrafter"/>
</dbReference>
<feature type="compositionally biased region" description="Polar residues" evidence="6">
    <location>
        <begin position="2086"/>
        <end position="2105"/>
    </location>
</feature>
<feature type="region of interest" description="Disordered" evidence="6">
    <location>
        <begin position="2086"/>
        <end position="2180"/>
    </location>
</feature>
<feature type="coiled-coil region" evidence="5">
    <location>
        <begin position="1284"/>
        <end position="1311"/>
    </location>
</feature>
<dbReference type="GO" id="GO:0036159">
    <property type="term" value="P:inner dynein arm assembly"/>
    <property type="evidence" value="ECO:0007669"/>
    <property type="project" value="InterPro"/>
</dbReference>
<evidence type="ECO:0000256" key="5">
    <source>
        <dbReference type="SAM" id="Coils"/>
    </source>
</evidence>
<name>A0A1I8JGV1_9PLAT</name>
<feature type="coiled-coil region" evidence="5">
    <location>
        <begin position="1340"/>
        <end position="1640"/>
    </location>
</feature>
<dbReference type="GO" id="GO:0005576">
    <property type="term" value="C:extracellular region"/>
    <property type="evidence" value="ECO:0007669"/>
    <property type="project" value="GOC"/>
</dbReference>
<dbReference type="Pfam" id="PF24161">
    <property type="entry name" value="CCDC39"/>
    <property type="match status" value="1"/>
</dbReference>
<feature type="region of interest" description="Disordered" evidence="6">
    <location>
        <begin position="581"/>
        <end position="603"/>
    </location>
</feature>
<dbReference type="Proteomes" id="UP000095280">
    <property type="component" value="Unplaced"/>
</dbReference>
<comment type="function">
    <text evidence="4">Required for assembly of dynein regulatory complex (DRC) and inner dynein arm (IDA) complexes, which are responsible for ciliary beat regulation, thereby playing a central role in motility in cilia and flagella. Probably acts together with CCDC40 to form a molecular ruler that determines the 96 nanometer (nm) repeat length and arrangements of components in cilia and flagella. Not required for outer dynein arm complexes assembly.</text>
</comment>
<dbReference type="PANTHER" id="PTHR18962">
    <property type="entry name" value="COILED-COIL DOMAIN-CONTAINING PROTEIN 39"/>
    <property type="match status" value="1"/>
</dbReference>
<organism evidence="7 8">
    <name type="scientific">Macrostomum lignano</name>
    <dbReference type="NCBI Taxonomy" id="282301"/>
    <lineage>
        <taxon>Eukaryota</taxon>
        <taxon>Metazoa</taxon>
        <taxon>Spiralia</taxon>
        <taxon>Lophotrochozoa</taxon>
        <taxon>Platyhelminthes</taxon>
        <taxon>Rhabditophora</taxon>
        <taxon>Macrostomorpha</taxon>
        <taxon>Macrostomida</taxon>
        <taxon>Macrostomidae</taxon>
        <taxon>Macrostomum</taxon>
    </lineage>
</organism>
<dbReference type="GO" id="GO:0005930">
    <property type="term" value="C:axoneme"/>
    <property type="evidence" value="ECO:0007669"/>
    <property type="project" value="InterPro"/>
</dbReference>
<dbReference type="PANTHER" id="PTHR18962:SF0">
    <property type="entry name" value="COILED-COIL DOMAIN-CONTAINING PROTEIN 39"/>
    <property type="match status" value="1"/>
</dbReference>
<dbReference type="SUPFAM" id="SSF50978">
    <property type="entry name" value="WD40 repeat-like"/>
    <property type="match status" value="1"/>
</dbReference>
<evidence type="ECO:0000256" key="6">
    <source>
        <dbReference type="SAM" id="MobiDB-lite"/>
    </source>
</evidence>
<feature type="compositionally biased region" description="Low complexity" evidence="6">
    <location>
        <begin position="2161"/>
        <end position="2179"/>
    </location>
</feature>
<dbReference type="WBParaSite" id="maker-uti_cns_0047361-snap-gene-0.3-mRNA-1">
    <property type="protein sequence ID" value="maker-uti_cns_0047361-snap-gene-0.3-mRNA-1"/>
    <property type="gene ID" value="maker-uti_cns_0047361-snap-gene-0.3"/>
</dbReference>
<sequence>MAWRGAARRRHFLTSDFCPPDLFATASYDGPFLVWHVELEKLLPTKKIYRAQGLTPLLLRGAPPPPATAGRTRATGCPVQTEAPPSAAPTPDGRQAAGCPEAARLGEAAPRQRLSGDQRGRLRQILERPRPTTRDGSLPSGCRARRVVCLPWRQTGRNTALLTGDTCGYLETIAPPCLTEFRAHDVAIVSVDFAEVERGDFIVTASVDCTAKLFSANGDVIGTFGQTVMSFSGIVKVIEIPGFAGAKKFPACPKPAQHPGIDGVKADSPSPLRLQEATEQRGRRPCSLFNQSGKSPAAVLLLLEKLALGMEIWICIAVYADKMLGPLRTWSIAELTTPGPGPLLSELTYPGRAAMMSSDEQAVGKPAVRQVLQRLTNRRRPTATRLNQRWCSRCRLWACRCTCRLAAGVSEAAELSAVGQSRRDLLLRASAGGDGGRMLTGLESAVAAVAVAAVAAASVLTAVFRACRKQNSRQPQTMLSSIRWPNEFVKCRLPEGLSLSSQGRLMLSSTFSIGDFIRFTVRKAARLAVYELIMMRVKNHQEPDTILVEFALGAISEPARNGDRLGHLDVSPGRVTWSSHLAESPGRGWTAPRGPNHQGSQQYAHYKQPISPGQQDQFSRSSLCFPRLIVCTKKFSWLKSACTKNVWFSRKLLRSAPKICDIDTAATLAALTLLHQRADGEPEAVGQTELILNHIGVRVARARAVPFERAEPGHGEQDEAYDEIGREHLANHAIPNLFSFGTRADNFAVLIVPHPAHRDVEAQPAGHFKNAATTAAHNDGRNVERFSSQRLADLLLSLRIVPRHHQAALLRPVAEPVRARIRQALLQHQLVAAAEPAGVQADGAAERLEPGAEQLPPAHGQRPAVADSRNFMTVAPSLHSSLLWQFRDCGLMSLDCEAASRPRASIQRTFPIRVDDGKPEAIGLIVSDLTPHQGQHGPAQTVIAGVRVHREVVPGLAVPNAWRNKNVRHRVQTGLGVHDRVHGAGAVCRTRQGRYAQFQQTAGCGGTGGLFVLSHWTLCPVPLDSSCHWTLRPVPFDSLSCPIGLFVLSHWTLCSIRSRTFISGGQKVTVGHQPKHRLKADAATYSTCRGRPSAPSFQHGVGRANCQAENQRAQLVAALLLSSHATIRQQQLTEMSSELNNSMFRISSFLQSPGRESQCEDWARRIFRADLIGKKFEHKWANAVVCSQHLEDHMYMCPKNRHEAHSRLAWNATPTLKLYKQAVTNQIHGPPPKQRTDSPASLHQTRELEWDDGLAIPVANDDNKRLIALVESLNKAGTSAGNEIEHVDDKVTALEAHIKNVRQELMQTQALFQARVHEVETEQHITKVSEREEGRLNQEIRRLDKEISNSKATKNQLENNIFKQTAQLEEMKAQMNWNQQALEAWLEESEKKTEDSLALQKYTRQDEGKIRELSLQLERLTDERNAKKVRLDNLVIETQTTQVELDKAAEQFRQAHQERQDLIRQWEGTIKRMETRDKEIELLAAQLARAKQVCREKEELIKEKQNFLDSEKDNNTEMEKRIGVAERNAGKIRLEYQEAEVQRANFQNELDSLKRTVDRTNKDLELARSDITHLKSETAAKKTKLEVTGRERAGLEDHLKRVQNDRLSAEQQAANMDELMKSEEVGQKEMEKELKSLREQQFRSAQQLHDAKTEERMSEATIMGNRAALRNLNAKIAKLDHDLLKQQEILYNQDFSIQQLQRRISRMSGETNSDEKVALEARIKELNADLDQRVQVATTLSGQLRQLQDEIRRCKRDMDKTKQEKGDLSTKIEELSLHNDNSTREAGRIVQERQSVMVDENLMRLEVKRLRDQLNNRADRVMSEDKRKLQFETAMKERREEIGIHKEMLQAQIRSADDERQQVSSELHEREAKIDKLQKRYEIIMVSMAPPEGEEERSQAYYVIKAAQDREELQRRGDQLDAQIRKAEKECRALENTLRLMNSCNENYRQTFSKVGPTSDEAAQREQLDQQMRAVTDKYKAKRRQIREMEEELQTMQEALENLAKDDALYREQVGQLEQLVGQRERERSEHQAKLERADKAIARAKGPSVAAPIEADIGLRELREFNRRVASEVLRVAQSTGEEVASTAESYMQQSGVPLPTTGTGMAGSASAESSARSSARSSVRSSAASVASRGSATPTGAAVAAVPGRVNIGTELPKSPSGSQPMSRRSSTSSTASRSRRQRVYDFCLPDVCQPTFASGTFASRRLPADVCLRDIGQPDICRRQLVKEWPNKLISNFSLTDLMSAGKRRLANVGWQTSAGKRRLANVGWQTSAGKRRLANVGWQTSAGKRRLANVGWQTSAGKRRLANVGWQTSAGKRRLANVGWQTSAGKRRLANVGFKT</sequence>
<keyword evidence="7" id="KW-1185">Reference proteome</keyword>
<dbReference type="InterPro" id="IPR033290">
    <property type="entry name" value="CCDC39"/>
</dbReference>
<feature type="compositionally biased region" description="Basic and acidic residues" evidence="6">
    <location>
        <begin position="114"/>
        <end position="133"/>
    </location>
</feature>